<dbReference type="RefSeq" id="WP_251840306.1">
    <property type="nucleotide sequence ID" value="NZ_JACSPO010000008.1"/>
</dbReference>
<feature type="transmembrane region" description="Helical" evidence="7">
    <location>
        <begin position="443"/>
        <end position="470"/>
    </location>
</feature>
<organism evidence="9 10">
    <name type="scientific">Oceanitalea stevensii</name>
    <dbReference type="NCBI Taxonomy" id="2763072"/>
    <lineage>
        <taxon>Bacteria</taxon>
        <taxon>Bacillati</taxon>
        <taxon>Actinomycetota</taxon>
        <taxon>Actinomycetes</taxon>
        <taxon>Micrococcales</taxon>
        <taxon>Bogoriellaceae</taxon>
        <taxon>Georgenia</taxon>
    </lineage>
</organism>
<evidence type="ECO:0000256" key="4">
    <source>
        <dbReference type="ARBA" id="ARBA00022989"/>
    </source>
</evidence>
<feature type="domain" description="ABC3 transporter permease C-terminal" evidence="8">
    <location>
        <begin position="267"/>
        <end position="383"/>
    </location>
</feature>
<feature type="transmembrane region" description="Helical" evidence="7">
    <location>
        <begin position="316"/>
        <end position="342"/>
    </location>
</feature>
<keyword evidence="3 7" id="KW-0812">Transmembrane</keyword>
<keyword evidence="2" id="KW-1003">Cell membrane</keyword>
<comment type="similarity">
    <text evidence="6">Belongs to the ABC-4 integral membrane protein family.</text>
</comment>
<dbReference type="InterPro" id="IPR050250">
    <property type="entry name" value="Macrolide_Exporter_MacB"/>
</dbReference>
<keyword evidence="10" id="KW-1185">Reference proteome</keyword>
<evidence type="ECO:0000256" key="2">
    <source>
        <dbReference type="ARBA" id="ARBA00022475"/>
    </source>
</evidence>
<dbReference type="InterPro" id="IPR003838">
    <property type="entry name" value="ABC3_permease_C"/>
</dbReference>
<feature type="transmembrane region" description="Helical" evidence="7">
    <location>
        <begin position="782"/>
        <end position="807"/>
    </location>
</feature>
<name>A0ABR8Z5I1_9MICO</name>
<dbReference type="PANTHER" id="PTHR30572:SF4">
    <property type="entry name" value="ABC TRANSPORTER PERMEASE YTRF"/>
    <property type="match status" value="1"/>
</dbReference>
<feature type="domain" description="ABC3 transporter permease C-terminal" evidence="8">
    <location>
        <begin position="740"/>
        <end position="857"/>
    </location>
</feature>
<feature type="transmembrane region" description="Helical" evidence="7">
    <location>
        <begin position="505"/>
        <end position="524"/>
    </location>
</feature>
<feature type="transmembrane region" description="Helical" evidence="7">
    <location>
        <begin position="354"/>
        <end position="378"/>
    </location>
</feature>
<evidence type="ECO:0000256" key="7">
    <source>
        <dbReference type="SAM" id="Phobius"/>
    </source>
</evidence>
<evidence type="ECO:0000313" key="9">
    <source>
        <dbReference type="EMBL" id="MBD8063211.1"/>
    </source>
</evidence>
<protein>
    <submittedName>
        <fullName evidence="9">ABC transporter permease</fullName>
    </submittedName>
</protein>
<comment type="caution">
    <text evidence="9">The sequence shown here is derived from an EMBL/GenBank/DDBJ whole genome shotgun (WGS) entry which is preliminary data.</text>
</comment>
<evidence type="ECO:0000256" key="6">
    <source>
        <dbReference type="ARBA" id="ARBA00038076"/>
    </source>
</evidence>
<accession>A0ABR8Z5I1</accession>
<dbReference type="Pfam" id="PF02687">
    <property type="entry name" value="FtsX"/>
    <property type="match status" value="2"/>
</dbReference>
<evidence type="ECO:0000256" key="5">
    <source>
        <dbReference type="ARBA" id="ARBA00023136"/>
    </source>
</evidence>
<keyword evidence="5 7" id="KW-0472">Membrane</keyword>
<evidence type="ECO:0000256" key="3">
    <source>
        <dbReference type="ARBA" id="ARBA00022692"/>
    </source>
</evidence>
<dbReference type="PANTHER" id="PTHR30572">
    <property type="entry name" value="MEMBRANE COMPONENT OF TRANSPORTER-RELATED"/>
    <property type="match status" value="1"/>
</dbReference>
<dbReference type="Proteomes" id="UP000661894">
    <property type="component" value="Unassembled WGS sequence"/>
</dbReference>
<keyword evidence="4 7" id="KW-1133">Transmembrane helix</keyword>
<evidence type="ECO:0000313" key="10">
    <source>
        <dbReference type="Proteomes" id="UP000661894"/>
    </source>
</evidence>
<feature type="transmembrane region" description="Helical" evidence="7">
    <location>
        <begin position="827"/>
        <end position="847"/>
    </location>
</feature>
<reference evidence="9 10" key="1">
    <citation type="submission" date="2020-08" db="EMBL/GenBank/DDBJ databases">
        <title>A Genomic Blueprint of the Chicken Gut Microbiome.</title>
        <authorList>
            <person name="Gilroy R."/>
            <person name="Ravi A."/>
            <person name="Getino M."/>
            <person name="Pursley I."/>
            <person name="Horton D.L."/>
            <person name="Alikhan N.-F."/>
            <person name="Baker D."/>
            <person name="Gharbi K."/>
            <person name="Hall N."/>
            <person name="Watson M."/>
            <person name="Adriaenssens E.M."/>
            <person name="Foster-Nyarko E."/>
            <person name="Jarju S."/>
            <person name="Secka A."/>
            <person name="Antonio M."/>
            <person name="Oren A."/>
            <person name="Chaudhuri R."/>
            <person name="La Ragione R.M."/>
            <person name="Hildebrand F."/>
            <person name="Pallen M.J."/>
        </authorList>
    </citation>
    <scope>NUCLEOTIDE SEQUENCE [LARGE SCALE GENOMIC DNA]</scope>
    <source>
        <strain evidence="9 10">Sa1BUA1</strain>
    </source>
</reference>
<gene>
    <name evidence="9" type="ORF">H9624_12880</name>
</gene>
<evidence type="ECO:0000256" key="1">
    <source>
        <dbReference type="ARBA" id="ARBA00004651"/>
    </source>
</evidence>
<feature type="transmembrane region" description="Helical" evidence="7">
    <location>
        <begin position="409"/>
        <end position="431"/>
    </location>
</feature>
<feature type="transmembrane region" description="Helical" evidence="7">
    <location>
        <begin position="733"/>
        <end position="761"/>
    </location>
</feature>
<comment type="subcellular location">
    <subcellularLocation>
        <location evidence="1">Cell membrane</location>
        <topology evidence="1">Multi-pass membrane protein</topology>
    </subcellularLocation>
</comment>
<sequence>MLRLTLTQMRRSSGRLFAAGLAIMLGTAFIAATLLGTAVIRDTTYGAVTADIADADVVVPAGGDLITPEQLDEVRALSGVAVADGRLTVFGSLVAEGRQDWSAVETVGSPGLSAATLVEGELPTAPGQTAVSASSAERLEIGLGDTLRLTADVYLPVPAGVEETRPVAEDELTVVGLLQNPSPLVGGSSTVLVTEAQRDAWVEETGLPLAFDELVVRAADGATAESVAADVADVLPEATVYTGEAFAQQRLQELTGQAYILSAVILAFGALAMFVAAIVITNTFQVLVAQRTHTLALLRAVGATKRQVRRSVLTEALILGVVAGVSGLLLGTALAQGALWVLGAQDLPFAIPETVTVTAAAVLVPVVTGALVTVLAALSPARAATVVSPLAALRPPQPPDPRGASRKRVVASILLIVAGGLMVATAPLVAASDTGEETALLGGLALGILGGFVSFAGVMLGMVFVVPSVVRALGAVARRLGGGTPARIATANAIRNPRRTAATTTALVIGVTLVALMSTGAVSARASLDAMLRSEFPVDLVVRSSAWDSDTGRTSTLTPAQVDTVERTENVAATLEVSEAVVSFPTPDGEMETSVSLIDREAAENVMLDASQLEGLDSDTLLVGTGWARSRGVTDGQTLTLGEAELTVSVDGSGDWAYAPAELREAIDPEAPVTELWARLSGSEHTATITAVSDRLTEAQSSITDDPDAMYNTPYVDGPAAQREVFEQVINTLLAIVVGLLAVAVVIALIGVANTLSLSVIERRRESALLRAMGLTRGQLRGMLAVEGLFLALAGVLIGAVLGLLYGWAGTAVMLGPSGELQLAVPWGYLAAIVVVALIAGLGASVLPARSAVRTPPVAALAAE</sequence>
<dbReference type="EMBL" id="JACSPO010000008">
    <property type="protein sequence ID" value="MBD8063211.1"/>
    <property type="molecule type" value="Genomic_DNA"/>
</dbReference>
<feature type="transmembrane region" description="Helical" evidence="7">
    <location>
        <begin position="258"/>
        <end position="281"/>
    </location>
</feature>
<evidence type="ECO:0000259" key="8">
    <source>
        <dbReference type="Pfam" id="PF02687"/>
    </source>
</evidence>
<proteinExistence type="inferred from homology"/>